<evidence type="ECO:0000256" key="1">
    <source>
        <dbReference type="ARBA" id="ARBA00022729"/>
    </source>
</evidence>
<evidence type="ECO:0000313" key="3">
    <source>
        <dbReference type="Proteomes" id="UP000323454"/>
    </source>
</evidence>
<dbReference type="Proteomes" id="UP000323454">
    <property type="component" value="Unassembled WGS sequence"/>
</dbReference>
<dbReference type="PANTHER" id="PTHR30006">
    <property type="entry name" value="THIAMINE-BINDING PERIPLASMIC PROTEIN-RELATED"/>
    <property type="match status" value="1"/>
</dbReference>
<evidence type="ECO:0000313" key="2">
    <source>
        <dbReference type="EMBL" id="KAA2252603.1"/>
    </source>
</evidence>
<dbReference type="PANTHER" id="PTHR30006:SF2">
    <property type="entry name" value="ABC TRANSPORTER SUBSTRATE-BINDING PROTEIN"/>
    <property type="match status" value="1"/>
</dbReference>
<protein>
    <submittedName>
        <fullName evidence="2">ABC transporter substrate-binding protein</fullName>
    </submittedName>
</protein>
<dbReference type="GO" id="GO:0030975">
    <property type="term" value="F:thiamine binding"/>
    <property type="evidence" value="ECO:0007669"/>
    <property type="project" value="TreeGrafter"/>
</dbReference>
<dbReference type="SUPFAM" id="SSF53850">
    <property type="entry name" value="Periplasmic binding protein-like II"/>
    <property type="match status" value="1"/>
</dbReference>
<reference evidence="2 3" key="1">
    <citation type="submission" date="2019-09" db="EMBL/GenBank/DDBJ databases">
        <title>Goodfellowia gen. nov., a new genus of the Pseudonocardineae related to Actinoalloteichus, containing Goodfellowia coeruleoviolacea gen. nov., comb. nov. gen. nov., comb. nov.</title>
        <authorList>
            <person name="Labeda D."/>
        </authorList>
    </citation>
    <scope>NUCLEOTIDE SEQUENCE [LARGE SCALE GENOMIC DNA]</scope>
    <source>
        <strain evidence="2 3">AN110305</strain>
    </source>
</reference>
<dbReference type="GO" id="GO:0030288">
    <property type="term" value="C:outer membrane-bounded periplasmic space"/>
    <property type="evidence" value="ECO:0007669"/>
    <property type="project" value="TreeGrafter"/>
</dbReference>
<keyword evidence="3" id="KW-1185">Reference proteome</keyword>
<reference evidence="2 3" key="2">
    <citation type="submission" date="2019-09" db="EMBL/GenBank/DDBJ databases">
        <authorList>
            <person name="Jin C."/>
        </authorList>
    </citation>
    <scope>NUCLEOTIDE SEQUENCE [LARGE SCALE GENOMIC DNA]</scope>
    <source>
        <strain evidence="2 3">AN110305</strain>
    </source>
</reference>
<keyword evidence="1" id="KW-0732">Signal</keyword>
<organism evidence="2 3">
    <name type="scientific">Solihabitans fulvus</name>
    <dbReference type="NCBI Taxonomy" id="1892852"/>
    <lineage>
        <taxon>Bacteria</taxon>
        <taxon>Bacillati</taxon>
        <taxon>Actinomycetota</taxon>
        <taxon>Actinomycetes</taxon>
        <taxon>Pseudonocardiales</taxon>
        <taxon>Pseudonocardiaceae</taxon>
        <taxon>Solihabitans</taxon>
    </lineage>
</organism>
<dbReference type="Pfam" id="PF13343">
    <property type="entry name" value="SBP_bac_6"/>
    <property type="match status" value="1"/>
</dbReference>
<dbReference type="EMBL" id="VUOB01000074">
    <property type="protein sequence ID" value="KAA2252603.1"/>
    <property type="molecule type" value="Genomic_DNA"/>
</dbReference>
<proteinExistence type="predicted"/>
<accession>A0A5B2WKK8</accession>
<dbReference type="Gene3D" id="3.40.190.10">
    <property type="entry name" value="Periplasmic binding protein-like II"/>
    <property type="match status" value="2"/>
</dbReference>
<dbReference type="AlphaFoldDB" id="A0A5B2WKK8"/>
<sequence>MDKLVAAAKAEGELNVITLPHDWANYGEILDAFKNKYGLKINETNPEGTSQDEINAVKQLKGQNRAPDVLDLGGAFALSATKDGLLAPYKVATWADIPDTQKDTAGNWFNDYGGFISIGYDAAKVPNPPKSFADLKKPEYAGKIALNGDPTKAGAAFAGVYAAALANGGSFDDIKPGIQFFADLKKAGNFIPVSANAATIESGQTPITVDWDYLEAGYAKKLTGKVDWKVTVPSDGVYSNFYCQAISKTAPHPAAARLWEEFLFSDEGQNLWLKGQSRPVRLPKMTAAGTADKAAVAALPQVSNDVKFPTNDQIDAAKKVVAAEWAKALG</sequence>
<dbReference type="OrthoDB" id="366726at2"/>
<dbReference type="GO" id="GO:0030976">
    <property type="term" value="F:thiamine pyrophosphate binding"/>
    <property type="evidence" value="ECO:0007669"/>
    <property type="project" value="TreeGrafter"/>
</dbReference>
<dbReference type="GO" id="GO:0015888">
    <property type="term" value="P:thiamine transport"/>
    <property type="evidence" value="ECO:0007669"/>
    <property type="project" value="TreeGrafter"/>
</dbReference>
<gene>
    <name evidence="2" type="ORF">F0L68_35070</name>
</gene>
<comment type="caution">
    <text evidence="2">The sequence shown here is derived from an EMBL/GenBank/DDBJ whole genome shotgun (WGS) entry which is preliminary data.</text>
</comment>
<name>A0A5B2WKK8_9PSEU</name>